<dbReference type="AlphaFoldDB" id="A0A918T5M1"/>
<reference evidence="2" key="2">
    <citation type="submission" date="2020-09" db="EMBL/GenBank/DDBJ databases">
        <authorList>
            <person name="Sun Q."/>
            <person name="Ohkuma M."/>
        </authorList>
    </citation>
    <scope>NUCLEOTIDE SEQUENCE</scope>
    <source>
        <strain evidence="2">JCM 4518</strain>
    </source>
</reference>
<dbReference type="EMBL" id="BMUL01000012">
    <property type="protein sequence ID" value="GHA97438.1"/>
    <property type="molecule type" value="Genomic_DNA"/>
</dbReference>
<name>A0A918T5M1_9ACTN</name>
<proteinExistence type="predicted"/>
<comment type="caution">
    <text evidence="2">The sequence shown here is derived from an EMBL/GenBank/DDBJ whole genome shotgun (WGS) entry which is preliminary data.</text>
</comment>
<dbReference type="RefSeq" id="WP_189980465.1">
    <property type="nucleotide sequence ID" value="NZ_BMUL01000012.1"/>
</dbReference>
<organism evidence="2 3">
    <name type="scientific">Streptomyces termitum</name>
    <dbReference type="NCBI Taxonomy" id="67368"/>
    <lineage>
        <taxon>Bacteria</taxon>
        <taxon>Bacillati</taxon>
        <taxon>Actinomycetota</taxon>
        <taxon>Actinomycetes</taxon>
        <taxon>Kitasatosporales</taxon>
        <taxon>Streptomycetaceae</taxon>
        <taxon>Streptomyces</taxon>
    </lineage>
</organism>
<accession>A0A918T5M1</accession>
<protein>
    <submittedName>
        <fullName evidence="2">Uncharacterized protein</fullName>
    </submittedName>
</protein>
<keyword evidence="3" id="KW-1185">Reference proteome</keyword>
<feature type="transmembrane region" description="Helical" evidence="1">
    <location>
        <begin position="145"/>
        <end position="165"/>
    </location>
</feature>
<evidence type="ECO:0000256" key="1">
    <source>
        <dbReference type="SAM" id="Phobius"/>
    </source>
</evidence>
<sequence length="174" mass="18370">MGWTFRAHAGLAAGLGAALLLLAGLTWLPGGPLPVVSGWPGAVAVLPLFPIFLAALVRLALTGADRSFLWPAFRCLPGRLRLALGALLLAGVVMLVVNQAGAGNLQAAEERDGRYSVLDTTPHARGRDEVSRSRYLAVLESDQRTLFAIPGVLLVAAAHLVLVAGELRRAEPRR</sequence>
<feature type="transmembrane region" description="Helical" evidence="1">
    <location>
        <begin position="82"/>
        <end position="101"/>
    </location>
</feature>
<gene>
    <name evidence="2" type="ORF">GCM10010305_46260</name>
</gene>
<keyword evidence="1" id="KW-1133">Transmembrane helix</keyword>
<keyword evidence="1" id="KW-0812">Transmembrane</keyword>
<evidence type="ECO:0000313" key="2">
    <source>
        <dbReference type="EMBL" id="GHA97438.1"/>
    </source>
</evidence>
<feature type="transmembrane region" description="Helical" evidence="1">
    <location>
        <begin position="39"/>
        <end position="61"/>
    </location>
</feature>
<keyword evidence="1" id="KW-0472">Membrane</keyword>
<reference evidence="2" key="1">
    <citation type="journal article" date="2014" name="Int. J. Syst. Evol. Microbiol.">
        <title>Complete genome sequence of Corynebacterium casei LMG S-19264T (=DSM 44701T), isolated from a smear-ripened cheese.</title>
        <authorList>
            <consortium name="US DOE Joint Genome Institute (JGI-PGF)"/>
            <person name="Walter F."/>
            <person name="Albersmeier A."/>
            <person name="Kalinowski J."/>
            <person name="Ruckert C."/>
        </authorList>
    </citation>
    <scope>NUCLEOTIDE SEQUENCE</scope>
    <source>
        <strain evidence="2">JCM 4518</strain>
    </source>
</reference>
<feature type="transmembrane region" description="Helical" evidence="1">
    <location>
        <begin position="7"/>
        <end position="27"/>
    </location>
</feature>
<evidence type="ECO:0000313" key="3">
    <source>
        <dbReference type="Proteomes" id="UP000644020"/>
    </source>
</evidence>
<dbReference type="Proteomes" id="UP000644020">
    <property type="component" value="Unassembled WGS sequence"/>
</dbReference>